<dbReference type="InterPro" id="IPR006580">
    <property type="entry name" value="Znf_TTF"/>
</dbReference>
<dbReference type="AlphaFoldDB" id="A0A8C6SNF5"/>
<feature type="region of interest" description="Disordered" evidence="1">
    <location>
        <begin position="64"/>
        <end position="103"/>
    </location>
</feature>
<sequence length="845" mass="95592">FSVKMSHKSGAQKRKNQREKEQRESLLLQKICCSSLIVKLVKGLEVKYSFLPFYISFPLDDADDSELQGDESHPGTSSGADDSESHDAEPVLTPKPPASAIIPASYTSTDPGCWGEMTEDAVEYWFAKGPIQCQNREADFSGSEQQYKHQKRSFSKSLFTRKLVNGEFVPRDWLLYSPSRGCVFCFVCLVFGKKENASKFSSCGFSDWKHAGERVVEHENSDVHRQCILIWINRKSEKGQVDFGLRQQFEVESQYWTKVLNRVVATVKFISERGLAFRGDTERFGSPSNGNYLGCLELISEFDPFLKEHIARFGNAGSGNPSYLSSKTCDEFVQLMGEQVLSEIINRIKIAKYFSISVDSTPDLSHTDQLTFIMRCVSPTGSIEERFVTFLPLTSHTGESIANSILLVLSDLGIDISNCRGQCYDNASNMSGSYKGVQSRIRSINPLAEWVPCAAHTLNLVGVNTVNCCLQTEEFFTFVQTLFNFCSSSTKRWQFVLSSMDANESKRIQTLKTLSGTRWCAHAQATNALCLNYDNIHNALLKIAEDVNQNMSTRNEAQVLYRQMEKMETAFLCSLWNTILLRIQRTNTKLQGADLDLSTAVDMVASLRHFIAGLRDEFDRFESTAKALSPSVSDTYKADKDQFRCRKKRPDETPGEDVTIAMTGRQKFAVNVFNVVIDKLVAELDWRYEAYNALKHSFGFLNKIHLLTSQELRSAAALLQKKYPSDIQEDFADEIVQFKEFIMNKDCTSSVKDMLQLMKETDLSSVFPNMDIAFRVYLTLPVSNCSGERSFSKLGLIKNKLRSSIGQEKLNHLTIMSLESDIVRSLDFSALIKDFARRKARRKTF</sequence>
<dbReference type="Pfam" id="PF14291">
    <property type="entry name" value="DUF4371"/>
    <property type="match status" value="1"/>
</dbReference>
<dbReference type="Pfam" id="PF05699">
    <property type="entry name" value="Dimer_Tnp_hAT"/>
    <property type="match status" value="1"/>
</dbReference>
<reference evidence="3" key="1">
    <citation type="submission" date="2025-08" db="UniProtKB">
        <authorList>
            <consortium name="Ensembl"/>
        </authorList>
    </citation>
    <scope>IDENTIFICATION</scope>
</reference>
<evidence type="ECO:0000259" key="2">
    <source>
        <dbReference type="SMART" id="SM00597"/>
    </source>
</evidence>
<dbReference type="PANTHER" id="PTHR45749">
    <property type="match status" value="1"/>
</dbReference>
<reference evidence="3" key="2">
    <citation type="submission" date="2025-09" db="UniProtKB">
        <authorList>
            <consortium name="Ensembl"/>
        </authorList>
    </citation>
    <scope>IDENTIFICATION</scope>
</reference>
<evidence type="ECO:0000313" key="4">
    <source>
        <dbReference type="Proteomes" id="UP000694523"/>
    </source>
</evidence>
<dbReference type="InterPro" id="IPR008906">
    <property type="entry name" value="HATC_C_dom"/>
</dbReference>
<evidence type="ECO:0000256" key="1">
    <source>
        <dbReference type="SAM" id="MobiDB-lite"/>
    </source>
</evidence>
<name>A0A8C6SNF5_9GOBI</name>
<dbReference type="SUPFAM" id="SSF53098">
    <property type="entry name" value="Ribonuclease H-like"/>
    <property type="match status" value="1"/>
</dbReference>
<dbReference type="InterPro" id="IPR012337">
    <property type="entry name" value="RNaseH-like_sf"/>
</dbReference>
<accession>A0A8C6SNF5</accession>
<dbReference type="Proteomes" id="UP000694523">
    <property type="component" value="Unplaced"/>
</dbReference>
<dbReference type="Ensembl" id="ENSNMLT00000010530.1">
    <property type="protein sequence ID" value="ENSNMLP00000009311.1"/>
    <property type="gene ID" value="ENSNMLG00000006494.1"/>
</dbReference>
<proteinExistence type="predicted"/>
<dbReference type="PANTHER" id="PTHR45749:SF23">
    <property type="entry name" value="ZINC FINGER MYM-TYPE PROTEIN 1-LIKE"/>
    <property type="match status" value="1"/>
</dbReference>
<dbReference type="SMART" id="SM00597">
    <property type="entry name" value="ZnF_TTF"/>
    <property type="match status" value="1"/>
</dbReference>
<feature type="compositionally biased region" description="Basic residues" evidence="1">
    <location>
        <begin position="1"/>
        <end position="17"/>
    </location>
</feature>
<keyword evidence="4" id="KW-1185">Reference proteome</keyword>
<dbReference type="GO" id="GO:0046983">
    <property type="term" value="F:protein dimerization activity"/>
    <property type="evidence" value="ECO:0007669"/>
    <property type="project" value="InterPro"/>
</dbReference>
<protein>
    <recommendedName>
        <fullName evidence="2">TTF-type domain-containing protein</fullName>
    </recommendedName>
</protein>
<evidence type="ECO:0000313" key="3">
    <source>
        <dbReference type="Ensembl" id="ENSNMLP00000009311.1"/>
    </source>
</evidence>
<feature type="region of interest" description="Disordered" evidence="1">
    <location>
        <begin position="1"/>
        <end position="21"/>
    </location>
</feature>
<organism evidence="3 4">
    <name type="scientific">Neogobius melanostomus</name>
    <name type="common">round goby</name>
    <dbReference type="NCBI Taxonomy" id="47308"/>
    <lineage>
        <taxon>Eukaryota</taxon>
        <taxon>Metazoa</taxon>
        <taxon>Chordata</taxon>
        <taxon>Craniata</taxon>
        <taxon>Vertebrata</taxon>
        <taxon>Euteleostomi</taxon>
        <taxon>Actinopterygii</taxon>
        <taxon>Neopterygii</taxon>
        <taxon>Teleostei</taxon>
        <taxon>Neoteleostei</taxon>
        <taxon>Acanthomorphata</taxon>
        <taxon>Gobiaria</taxon>
        <taxon>Gobiiformes</taxon>
        <taxon>Gobioidei</taxon>
        <taxon>Gobiidae</taxon>
        <taxon>Benthophilinae</taxon>
        <taxon>Neogobiini</taxon>
        <taxon>Neogobius</taxon>
    </lineage>
</organism>
<feature type="domain" description="TTF-type" evidence="2">
    <location>
        <begin position="150"/>
        <end position="243"/>
    </location>
</feature>
<dbReference type="InterPro" id="IPR025398">
    <property type="entry name" value="DUF4371"/>
</dbReference>